<keyword evidence="2" id="KW-1185">Reference proteome</keyword>
<reference evidence="1 2" key="1">
    <citation type="submission" date="2018-03" db="EMBL/GenBank/DDBJ databases">
        <title>Genomic Encyclopedia of Type Strains, Phase III (KMG-III): the genomes of soil and plant-associated and newly described type strains.</title>
        <authorList>
            <person name="Whitman W."/>
        </authorList>
    </citation>
    <scope>NUCLEOTIDE SEQUENCE [LARGE SCALE GENOMIC DNA]</scope>
    <source>
        <strain evidence="1 2">CGMCC 1.9313</strain>
    </source>
</reference>
<evidence type="ECO:0000313" key="1">
    <source>
        <dbReference type="EMBL" id="PRY49131.1"/>
    </source>
</evidence>
<evidence type="ECO:0000313" key="2">
    <source>
        <dbReference type="Proteomes" id="UP000238034"/>
    </source>
</evidence>
<accession>A0A2T0TU00</accession>
<dbReference type="NCBIfam" id="TIGR01549">
    <property type="entry name" value="HAD-SF-IA-v1"/>
    <property type="match status" value="1"/>
</dbReference>
<dbReference type="SFLD" id="SFLDG01129">
    <property type="entry name" value="C1.5:_HAD__Beta-PGM__Phosphata"/>
    <property type="match status" value="1"/>
</dbReference>
<dbReference type="InterPro" id="IPR052550">
    <property type="entry name" value="Pyrimidine_5'-ntase_YjjG"/>
</dbReference>
<gene>
    <name evidence="1" type="ORF">B0I27_11215</name>
</gene>
<dbReference type="AlphaFoldDB" id="A0A2T0TU00"/>
<dbReference type="Gene3D" id="1.10.150.240">
    <property type="entry name" value="Putative phosphatase, domain 2"/>
    <property type="match status" value="1"/>
</dbReference>
<dbReference type="SFLD" id="SFLDS00003">
    <property type="entry name" value="Haloacid_Dehalogenase"/>
    <property type="match status" value="1"/>
</dbReference>
<dbReference type="InterPro" id="IPR006439">
    <property type="entry name" value="HAD-SF_hydro_IA"/>
</dbReference>
<keyword evidence="1" id="KW-0378">Hydrolase</keyword>
<dbReference type="GO" id="GO:0008253">
    <property type="term" value="F:5'-nucleotidase activity"/>
    <property type="evidence" value="ECO:0007669"/>
    <property type="project" value="InterPro"/>
</dbReference>
<dbReference type="InterPro" id="IPR036412">
    <property type="entry name" value="HAD-like_sf"/>
</dbReference>
<dbReference type="InterPro" id="IPR041492">
    <property type="entry name" value="HAD_2"/>
</dbReference>
<dbReference type="InterPro" id="IPR023214">
    <property type="entry name" value="HAD_sf"/>
</dbReference>
<dbReference type="Proteomes" id="UP000238034">
    <property type="component" value="Unassembled WGS sequence"/>
</dbReference>
<dbReference type="InterPro" id="IPR011951">
    <property type="entry name" value="HAD-SF_hydro_IA_YjjG/PynA"/>
</dbReference>
<protein>
    <submittedName>
        <fullName evidence="1">Putative hydrolase of the HAD superfamily</fullName>
    </submittedName>
</protein>
<sequence length="230" mass="26333">MKYNHIFFDLDHTIWDFDKNAEETLQELYVSYSLKELGIGCVNTFIEKYTYHNHSLWSSYHLGNITKEQLREARFRLAFEDMGVCGSLIPEGFEDLYVRTCPTKTNLFPKAHETLSYLSGKYKLHLITNGFKEQAQTKIERSDLGKYFDTIVISENVGVNKPHSRIFEYALAGAGAVKEKSVMIGDSIEADIRGAMGYGIDAIFFNPGRQDVPDDVKMQINHLEDLIEIL</sequence>
<proteinExistence type="predicted"/>
<dbReference type="NCBIfam" id="TIGR02254">
    <property type="entry name" value="YjjG_YfnB"/>
    <property type="match status" value="1"/>
</dbReference>
<dbReference type="EMBL" id="PVTH01000012">
    <property type="protein sequence ID" value="PRY49131.1"/>
    <property type="molecule type" value="Genomic_DNA"/>
</dbReference>
<comment type="caution">
    <text evidence="1">The sequence shown here is derived from an EMBL/GenBank/DDBJ whole genome shotgun (WGS) entry which is preliminary data.</text>
</comment>
<dbReference type="OrthoDB" id="9802350at2"/>
<dbReference type="InterPro" id="IPR023198">
    <property type="entry name" value="PGP-like_dom2"/>
</dbReference>
<dbReference type="RefSeq" id="WP_106294990.1">
    <property type="nucleotide sequence ID" value="NZ_PVTH01000012.1"/>
</dbReference>
<organism evidence="1 2">
    <name type="scientific">Arcticibacter pallidicorallinus</name>
    <dbReference type="NCBI Taxonomy" id="1259464"/>
    <lineage>
        <taxon>Bacteria</taxon>
        <taxon>Pseudomonadati</taxon>
        <taxon>Bacteroidota</taxon>
        <taxon>Sphingobacteriia</taxon>
        <taxon>Sphingobacteriales</taxon>
        <taxon>Sphingobacteriaceae</taxon>
        <taxon>Arcticibacter</taxon>
    </lineage>
</organism>
<dbReference type="SUPFAM" id="SSF56784">
    <property type="entry name" value="HAD-like"/>
    <property type="match status" value="1"/>
</dbReference>
<dbReference type="PANTHER" id="PTHR47478">
    <property type="match status" value="1"/>
</dbReference>
<name>A0A2T0TU00_9SPHI</name>
<dbReference type="PANTHER" id="PTHR47478:SF1">
    <property type="entry name" value="PYRIMIDINE 5'-NUCLEOTIDASE YJJG"/>
    <property type="match status" value="1"/>
</dbReference>
<dbReference type="Pfam" id="PF13419">
    <property type="entry name" value="HAD_2"/>
    <property type="match status" value="1"/>
</dbReference>
<dbReference type="Gene3D" id="3.40.50.1000">
    <property type="entry name" value="HAD superfamily/HAD-like"/>
    <property type="match status" value="1"/>
</dbReference>